<keyword evidence="3" id="KW-0813">Transport</keyword>
<dbReference type="PANTHER" id="PTHR23508">
    <property type="entry name" value="CARBOXYLIC ACID TRANSPORTER PROTEIN HOMOLOG"/>
    <property type="match status" value="1"/>
</dbReference>
<dbReference type="InterPro" id="IPR011701">
    <property type="entry name" value="MFS"/>
</dbReference>
<evidence type="ECO:0000256" key="3">
    <source>
        <dbReference type="ARBA" id="ARBA00022448"/>
    </source>
</evidence>
<proteinExistence type="inferred from homology"/>
<feature type="domain" description="Major facilitator superfamily (MFS) profile" evidence="9">
    <location>
        <begin position="101"/>
        <end position="517"/>
    </location>
</feature>
<evidence type="ECO:0000259" key="9">
    <source>
        <dbReference type="PROSITE" id="PS50850"/>
    </source>
</evidence>
<evidence type="ECO:0000256" key="7">
    <source>
        <dbReference type="SAM" id="MobiDB-lite"/>
    </source>
</evidence>
<evidence type="ECO:0000256" key="4">
    <source>
        <dbReference type="ARBA" id="ARBA00022692"/>
    </source>
</evidence>
<feature type="transmembrane region" description="Helical" evidence="8">
    <location>
        <begin position="201"/>
        <end position="222"/>
    </location>
</feature>
<gene>
    <name evidence="10" type="ORF">LANO_0D03664G</name>
</gene>
<feature type="transmembrane region" description="Helical" evidence="8">
    <location>
        <begin position="277"/>
        <end position="295"/>
    </location>
</feature>
<dbReference type="OrthoDB" id="2261376at2759"/>
<feature type="compositionally biased region" description="Polar residues" evidence="7">
    <location>
        <begin position="41"/>
        <end position="55"/>
    </location>
</feature>
<evidence type="ECO:0000256" key="8">
    <source>
        <dbReference type="SAM" id="Phobius"/>
    </source>
</evidence>
<feature type="transmembrane region" description="Helical" evidence="8">
    <location>
        <begin position="242"/>
        <end position="265"/>
    </location>
</feature>
<evidence type="ECO:0000256" key="5">
    <source>
        <dbReference type="ARBA" id="ARBA00022989"/>
    </source>
</evidence>
<dbReference type="InterPro" id="IPR020846">
    <property type="entry name" value="MFS_dom"/>
</dbReference>
<feature type="transmembrane region" description="Helical" evidence="8">
    <location>
        <begin position="393"/>
        <end position="414"/>
    </location>
</feature>
<organism evidence="10 11">
    <name type="scientific">Lachancea nothofagi CBS 11611</name>
    <dbReference type="NCBI Taxonomy" id="1266666"/>
    <lineage>
        <taxon>Eukaryota</taxon>
        <taxon>Fungi</taxon>
        <taxon>Dikarya</taxon>
        <taxon>Ascomycota</taxon>
        <taxon>Saccharomycotina</taxon>
        <taxon>Saccharomycetes</taxon>
        <taxon>Saccharomycetales</taxon>
        <taxon>Saccharomycetaceae</taxon>
        <taxon>Lachancea</taxon>
    </lineage>
</organism>
<evidence type="ECO:0000256" key="1">
    <source>
        <dbReference type="ARBA" id="ARBA00004141"/>
    </source>
</evidence>
<reference evidence="11" key="1">
    <citation type="submission" date="2016-03" db="EMBL/GenBank/DDBJ databases">
        <authorList>
            <person name="Devillers Hugo."/>
        </authorList>
    </citation>
    <scope>NUCLEOTIDE SEQUENCE [LARGE SCALE GENOMIC DNA]</scope>
</reference>
<dbReference type="FunFam" id="1.20.1250.20:FF:000140">
    <property type="entry name" value="Putative MFS phospholipid transporter"/>
    <property type="match status" value="1"/>
</dbReference>
<dbReference type="SUPFAM" id="SSF103473">
    <property type="entry name" value="MFS general substrate transporter"/>
    <property type="match status" value="1"/>
</dbReference>
<evidence type="ECO:0000256" key="2">
    <source>
        <dbReference type="ARBA" id="ARBA00010992"/>
    </source>
</evidence>
<dbReference type="GO" id="GO:0001406">
    <property type="term" value="F:glycerophosphodiester transmembrane transporter activity"/>
    <property type="evidence" value="ECO:0007669"/>
    <property type="project" value="UniProtKB-ARBA"/>
</dbReference>
<feature type="transmembrane region" description="Helical" evidence="8">
    <location>
        <begin position="143"/>
        <end position="162"/>
    </location>
</feature>
<name>A0A1G4JFC5_9SACH</name>
<protein>
    <submittedName>
        <fullName evidence="10">LANO_0D03664g1_1</fullName>
    </submittedName>
</protein>
<evidence type="ECO:0000313" key="11">
    <source>
        <dbReference type="Proteomes" id="UP000189911"/>
    </source>
</evidence>
<feature type="transmembrane region" description="Helical" evidence="8">
    <location>
        <begin position="368"/>
        <end position="387"/>
    </location>
</feature>
<dbReference type="PROSITE" id="PS50850">
    <property type="entry name" value="MFS"/>
    <property type="match status" value="1"/>
</dbReference>
<comment type="subcellular location">
    <subcellularLocation>
        <location evidence="1">Membrane</location>
        <topology evidence="1">Multi-pass membrane protein</topology>
    </subcellularLocation>
</comment>
<feature type="region of interest" description="Disordered" evidence="7">
    <location>
        <begin position="37"/>
        <end position="90"/>
    </location>
</feature>
<keyword evidence="4 8" id="KW-0812">Transmembrane</keyword>
<dbReference type="Gene3D" id="1.20.1250.20">
    <property type="entry name" value="MFS general substrate transporter like domains"/>
    <property type="match status" value="1"/>
</dbReference>
<dbReference type="GO" id="GO:0046943">
    <property type="term" value="F:carboxylic acid transmembrane transporter activity"/>
    <property type="evidence" value="ECO:0007669"/>
    <property type="project" value="TreeGrafter"/>
</dbReference>
<feature type="transmembrane region" description="Helical" evidence="8">
    <location>
        <begin position="493"/>
        <end position="513"/>
    </location>
</feature>
<dbReference type="PANTHER" id="PTHR23508:SF10">
    <property type="entry name" value="CARBOXYLIC ACID TRANSPORTER PROTEIN HOMOLOG"/>
    <property type="match status" value="1"/>
</dbReference>
<dbReference type="InterPro" id="IPR036259">
    <property type="entry name" value="MFS_trans_sf"/>
</dbReference>
<keyword evidence="11" id="KW-1185">Reference proteome</keyword>
<dbReference type="Proteomes" id="UP000189911">
    <property type="component" value="Chromosome D"/>
</dbReference>
<feature type="transmembrane region" description="Helical" evidence="8">
    <location>
        <begin position="169"/>
        <end position="189"/>
    </location>
</feature>
<feature type="transmembrane region" description="Helical" evidence="8">
    <location>
        <begin position="421"/>
        <end position="439"/>
    </location>
</feature>
<evidence type="ECO:0000256" key="6">
    <source>
        <dbReference type="ARBA" id="ARBA00023136"/>
    </source>
</evidence>
<accession>A0A1G4JFC5</accession>
<feature type="transmembrane region" description="Helical" evidence="8">
    <location>
        <begin position="459"/>
        <end position="481"/>
    </location>
</feature>
<comment type="similarity">
    <text evidence="2">Belongs to the major facilitator superfamily. Sugar transporter (TC 2.A.1.1) family.</text>
</comment>
<dbReference type="Pfam" id="PF00083">
    <property type="entry name" value="Sugar_tr"/>
    <property type="match status" value="1"/>
</dbReference>
<dbReference type="EMBL" id="LT598448">
    <property type="protein sequence ID" value="SCU89002.1"/>
    <property type="molecule type" value="Genomic_DNA"/>
</dbReference>
<dbReference type="InterPro" id="IPR005828">
    <property type="entry name" value="MFS_sugar_transport-like"/>
</dbReference>
<sequence>MDQRHTQSPATRDLPHSFKELATNWLVRSKKEVTWGRQLQEESSVETAHSTSSASLELHNGDGIDDDSNGFRKGKLASREDQHVARKRKYQKDDKRNNYWAIVTTGAGLFSDGYVNNSISTVNVCLSMIYKDQYKNSHALQNVSSIAFVGTVVGQLVFGYVSDFHSRKMAMLVGTAILIVFSILGAGAWGVGTTGTNAGGLFAALTAYRFFLGIGIGSEYPAGSTAAAEASNSLPAGKRNRWFCWFTNFMIDAGFVVSSVVPLILLKICGEKHLTPVWRITLGLGAIPPLSLFALRFRYKEGKQYQNTRFERSMPYWKVFKFYWFRLLVVSVIWFQYDFITYSFSSLSSLILDGILGDDATLTKTFGWNIVFNLFYIPGAFLGAIFADYWGSRVTLVVGVLLQAAIAFIIAGCFDRLKAHIAAFTVVFGIFSTLGEFSVGDNIGCLASKTSATPLRGQYYGIAAAIGKIGAFVGSYVFPAIIKKYGGYSDLRVPFWVSGAICLNSGFIALFFLPAVDQEANLLEDEMFIEYLESTGYNVARLGSEVNETDYEKVSITELAKDPEMT</sequence>
<dbReference type="Pfam" id="PF07690">
    <property type="entry name" value="MFS_1"/>
    <property type="match status" value="1"/>
</dbReference>
<keyword evidence="5 8" id="KW-1133">Transmembrane helix</keyword>
<keyword evidence="6 8" id="KW-0472">Membrane</keyword>
<dbReference type="GO" id="GO:0005886">
    <property type="term" value="C:plasma membrane"/>
    <property type="evidence" value="ECO:0007669"/>
    <property type="project" value="TreeGrafter"/>
</dbReference>
<dbReference type="AlphaFoldDB" id="A0A1G4JFC5"/>
<evidence type="ECO:0000313" key="10">
    <source>
        <dbReference type="EMBL" id="SCU89002.1"/>
    </source>
</evidence>